<keyword evidence="4" id="KW-1185">Reference proteome</keyword>
<protein>
    <recommendedName>
        <fullName evidence="2">BRINP EGF domain-containing protein</fullName>
    </recommendedName>
</protein>
<gene>
    <name evidence="3" type="ORF">KC01_LOCUS22206</name>
</gene>
<feature type="region of interest" description="Disordered" evidence="1">
    <location>
        <begin position="1"/>
        <end position="36"/>
    </location>
</feature>
<accession>A0AAV2KXU8</accession>
<dbReference type="GO" id="GO:0043025">
    <property type="term" value="C:neuronal cell body"/>
    <property type="evidence" value="ECO:0007669"/>
    <property type="project" value="TreeGrafter"/>
</dbReference>
<dbReference type="AlphaFoldDB" id="A0AAV2KXU8"/>
<proteinExistence type="predicted"/>
<dbReference type="Proteomes" id="UP001497482">
    <property type="component" value="Chromosome 2"/>
</dbReference>
<sequence length="149" mass="17435">MNEAQSHKWPYFSGARSNEEDKRMERAERQRDVARSPENKVQLQGLQMILPDYLQESFVQAALSYIACNGEGDFMCKDNDCWCHCEPQFPECNCPYMDIQAMEESLQRITQTWGLMYKEFEESELELFVAVSSRQQVLPRAQNIHQDPS</sequence>
<dbReference type="GO" id="GO:0030425">
    <property type="term" value="C:dendrite"/>
    <property type="evidence" value="ECO:0007669"/>
    <property type="project" value="TreeGrafter"/>
</dbReference>
<dbReference type="GO" id="GO:0005737">
    <property type="term" value="C:cytoplasm"/>
    <property type="evidence" value="ECO:0007669"/>
    <property type="project" value="TreeGrafter"/>
</dbReference>
<dbReference type="GO" id="GO:0007399">
    <property type="term" value="P:nervous system development"/>
    <property type="evidence" value="ECO:0007669"/>
    <property type="project" value="TreeGrafter"/>
</dbReference>
<evidence type="ECO:0000259" key="2">
    <source>
        <dbReference type="Pfam" id="PF25415"/>
    </source>
</evidence>
<dbReference type="InterPro" id="IPR033237">
    <property type="entry name" value="BRINP"/>
</dbReference>
<reference evidence="3 4" key="1">
    <citation type="submission" date="2024-04" db="EMBL/GenBank/DDBJ databases">
        <authorList>
            <person name="Waldvogel A.-M."/>
            <person name="Schoenle A."/>
        </authorList>
    </citation>
    <scope>NUCLEOTIDE SEQUENCE [LARGE SCALE GENOMIC DNA]</scope>
</reference>
<dbReference type="GO" id="GO:0071300">
    <property type="term" value="P:cellular response to retinoic acid"/>
    <property type="evidence" value="ECO:0007669"/>
    <property type="project" value="TreeGrafter"/>
</dbReference>
<feature type="domain" description="BRINP EGF" evidence="2">
    <location>
        <begin position="62"/>
        <end position="96"/>
    </location>
</feature>
<evidence type="ECO:0000313" key="3">
    <source>
        <dbReference type="EMBL" id="CAL1593051.1"/>
    </source>
</evidence>
<organism evidence="3 4">
    <name type="scientific">Knipowitschia caucasica</name>
    <name type="common">Caucasian dwarf goby</name>
    <name type="synonym">Pomatoschistus caucasicus</name>
    <dbReference type="NCBI Taxonomy" id="637954"/>
    <lineage>
        <taxon>Eukaryota</taxon>
        <taxon>Metazoa</taxon>
        <taxon>Chordata</taxon>
        <taxon>Craniata</taxon>
        <taxon>Vertebrata</taxon>
        <taxon>Euteleostomi</taxon>
        <taxon>Actinopterygii</taxon>
        <taxon>Neopterygii</taxon>
        <taxon>Teleostei</taxon>
        <taxon>Neoteleostei</taxon>
        <taxon>Acanthomorphata</taxon>
        <taxon>Gobiaria</taxon>
        <taxon>Gobiiformes</taxon>
        <taxon>Gobioidei</taxon>
        <taxon>Gobiidae</taxon>
        <taxon>Gobiinae</taxon>
        <taxon>Knipowitschia</taxon>
    </lineage>
</organism>
<dbReference type="Pfam" id="PF25415">
    <property type="entry name" value="EGF_BRNP1-3"/>
    <property type="match status" value="1"/>
</dbReference>
<evidence type="ECO:0000313" key="4">
    <source>
        <dbReference type="Proteomes" id="UP001497482"/>
    </source>
</evidence>
<dbReference type="PANTHER" id="PTHR15564">
    <property type="entry name" value="MACPF DOMAIN-CONTAINING PROTEIN"/>
    <property type="match status" value="1"/>
</dbReference>
<evidence type="ECO:0000256" key="1">
    <source>
        <dbReference type="SAM" id="MobiDB-lite"/>
    </source>
</evidence>
<dbReference type="GO" id="GO:0045666">
    <property type="term" value="P:positive regulation of neuron differentiation"/>
    <property type="evidence" value="ECO:0007669"/>
    <property type="project" value="InterPro"/>
</dbReference>
<name>A0AAV2KXU8_KNICA</name>
<dbReference type="PANTHER" id="PTHR15564:SF2">
    <property type="entry name" value="BMP_RETINOIC ACID-INDUCIBLE NEURAL-SPECIFIC PROTEIN 3"/>
    <property type="match status" value="1"/>
</dbReference>
<feature type="compositionally biased region" description="Basic and acidic residues" evidence="1">
    <location>
        <begin position="17"/>
        <end position="36"/>
    </location>
</feature>
<dbReference type="EMBL" id="OZ035824">
    <property type="protein sequence ID" value="CAL1593051.1"/>
    <property type="molecule type" value="Genomic_DNA"/>
</dbReference>
<dbReference type="GO" id="GO:0045930">
    <property type="term" value="P:negative regulation of mitotic cell cycle"/>
    <property type="evidence" value="ECO:0007669"/>
    <property type="project" value="InterPro"/>
</dbReference>
<dbReference type="InterPro" id="IPR057450">
    <property type="entry name" value="BRINP_EGF"/>
</dbReference>